<proteinExistence type="predicted"/>
<keyword evidence="3 8" id="KW-0732">Signal</keyword>
<feature type="compositionally biased region" description="Low complexity" evidence="6">
    <location>
        <begin position="207"/>
        <end position="219"/>
    </location>
</feature>
<evidence type="ECO:0000256" key="4">
    <source>
        <dbReference type="ARBA" id="ARBA00022989"/>
    </source>
</evidence>
<dbReference type="Pfam" id="PF09430">
    <property type="entry name" value="EMC7_beta-sandw"/>
    <property type="match status" value="1"/>
</dbReference>
<keyword evidence="11" id="KW-1185">Reference proteome</keyword>
<keyword evidence="2 7" id="KW-0812">Transmembrane</keyword>
<sequence>MKLLAPLTALYLLASASAATVRGLIPASTVLPNPSELPADTTITLTTAGELHKTFLRWDNTFVFRNVSEGSYVLDVAAEGYAFSPLRVDVGKGEEVAVKQTWRGRAWSNTGESKGVPIELRPIQATSYYQVREGFNLLKMLSSPMILIAIVSLVSIVFLPKLLDKMDPEFRAEFEAHQKKNSVTTDRMTNNIANFDAASFLAGMGKSSTPAPAQASGSSAGQGGNKRK</sequence>
<evidence type="ECO:0000256" key="2">
    <source>
        <dbReference type="ARBA" id="ARBA00022692"/>
    </source>
</evidence>
<evidence type="ECO:0000256" key="3">
    <source>
        <dbReference type="ARBA" id="ARBA00022729"/>
    </source>
</evidence>
<organism evidence="10 11">
    <name type="scientific">Pyronema omphalodes (strain CBS 100304)</name>
    <name type="common">Pyronema confluens</name>
    <dbReference type="NCBI Taxonomy" id="1076935"/>
    <lineage>
        <taxon>Eukaryota</taxon>
        <taxon>Fungi</taxon>
        <taxon>Dikarya</taxon>
        <taxon>Ascomycota</taxon>
        <taxon>Pezizomycotina</taxon>
        <taxon>Pezizomycetes</taxon>
        <taxon>Pezizales</taxon>
        <taxon>Pyronemataceae</taxon>
        <taxon>Pyronema</taxon>
    </lineage>
</organism>
<reference evidence="10 11" key="1">
    <citation type="journal article" date="2013" name="PLoS Genet.">
        <title>The genome and development-dependent transcriptomes of Pyronema confluens: a window into fungal evolution.</title>
        <authorList>
            <person name="Traeger S."/>
            <person name="Altegoer F."/>
            <person name="Freitag M."/>
            <person name="Gabaldon T."/>
            <person name="Kempken F."/>
            <person name="Kumar A."/>
            <person name="Marcet-Houben M."/>
            <person name="Poggeler S."/>
            <person name="Stajich J.E."/>
            <person name="Nowrousian M."/>
        </authorList>
    </citation>
    <scope>NUCLEOTIDE SEQUENCE [LARGE SCALE GENOMIC DNA]</scope>
    <source>
        <strain evidence="11">CBS 100304</strain>
        <tissue evidence="10">Vegetative mycelium</tissue>
    </source>
</reference>
<feature type="domain" description="ER membrane protein complex subunit 7 beta-sandwich" evidence="9">
    <location>
        <begin position="33"/>
        <end position="148"/>
    </location>
</feature>
<feature type="region of interest" description="Disordered" evidence="6">
    <location>
        <begin position="205"/>
        <end position="228"/>
    </location>
</feature>
<gene>
    <name evidence="10" type="ORF">PCON_01251</name>
</gene>
<evidence type="ECO:0000256" key="1">
    <source>
        <dbReference type="ARBA" id="ARBA00004167"/>
    </source>
</evidence>
<keyword evidence="4 7" id="KW-1133">Transmembrane helix</keyword>
<dbReference type="PANTHER" id="PTHR13605:SF4">
    <property type="entry name" value="ER MEMBRANE PROTEIN COMPLEX SUBUNIT 7"/>
    <property type="match status" value="1"/>
</dbReference>
<name>U4KU74_PYROM</name>
<dbReference type="InterPro" id="IPR019008">
    <property type="entry name" value="Beta_sandwich_EMC7"/>
</dbReference>
<dbReference type="InterPro" id="IPR039163">
    <property type="entry name" value="EMC7"/>
</dbReference>
<dbReference type="GO" id="GO:0072546">
    <property type="term" value="C:EMC complex"/>
    <property type="evidence" value="ECO:0007669"/>
    <property type="project" value="TreeGrafter"/>
</dbReference>
<evidence type="ECO:0000256" key="5">
    <source>
        <dbReference type="ARBA" id="ARBA00023136"/>
    </source>
</evidence>
<evidence type="ECO:0000313" key="10">
    <source>
        <dbReference type="EMBL" id="CCX04231.1"/>
    </source>
</evidence>
<accession>U4KU74</accession>
<dbReference type="Proteomes" id="UP000018144">
    <property type="component" value="Unassembled WGS sequence"/>
</dbReference>
<dbReference type="OrthoDB" id="27095at2759"/>
<evidence type="ECO:0000259" key="9">
    <source>
        <dbReference type="Pfam" id="PF09430"/>
    </source>
</evidence>
<dbReference type="AlphaFoldDB" id="U4KU74"/>
<dbReference type="PANTHER" id="PTHR13605">
    <property type="entry name" value="ER MEMBRANE PROTEIN COMPLEX SUBUNIT 7"/>
    <property type="match status" value="1"/>
</dbReference>
<comment type="subcellular location">
    <subcellularLocation>
        <location evidence="1">Membrane</location>
        <topology evidence="1">Single-pass membrane protein</topology>
    </subcellularLocation>
</comment>
<feature type="chain" id="PRO_5004650835" evidence="8">
    <location>
        <begin position="19"/>
        <end position="228"/>
    </location>
</feature>
<dbReference type="EMBL" id="HF935194">
    <property type="protein sequence ID" value="CCX04231.1"/>
    <property type="molecule type" value="Genomic_DNA"/>
</dbReference>
<evidence type="ECO:0000256" key="8">
    <source>
        <dbReference type="SAM" id="SignalP"/>
    </source>
</evidence>
<dbReference type="OMA" id="FTFGMPK"/>
<feature type="signal peptide" evidence="8">
    <location>
        <begin position="1"/>
        <end position="18"/>
    </location>
</feature>
<feature type="transmembrane region" description="Helical" evidence="7">
    <location>
        <begin position="145"/>
        <end position="163"/>
    </location>
</feature>
<keyword evidence="5 7" id="KW-0472">Membrane</keyword>
<dbReference type="STRING" id="1076935.U4KU74"/>
<dbReference type="eggNOG" id="KOG3306">
    <property type="taxonomic scope" value="Eukaryota"/>
</dbReference>
<evidence type="ECO:0000256" key="7">
    <source>
        <dbReference type="SAM" id="Phobius"/>
    </source>
</evidence>
<protein>
    <submittedName>
        <fullName evidence="10">Similar to UPF0480 protein At4g32130 acc. no. Q8VY97</fullName>
    </submittedName>
</protein>
<evidence type="ECO:0000256" key="6">
    <source>
        <dbReference type="SAM" id="MobiDB-lite"/>
    </source>
</evidence>
<evidence type="ECO:0000313" key="11">
    <source>
        <dbReference type="Proteomes" id="UP000018144"/>
    </source>
</evidence>